<comment type="caution">
    <text evidence="1">The sequence shown here is derived from an EMBL/GenBank/DDBJ whole genome shotgun (WGS) entry which is preliminary data.</text>
</comment>
<evidence type="ECO:0000313" key="2">
    <source>
        <dbReference type="Proteomes" id="UP000770717"/>
    </source>
</evidence>
<reference evidence="1" key="1">
    <citation type="thesis" date="2020" institute="ProQuest LLC" country="789 East Eisenhower Parkway, Ann Arbor, MI, USA">
        <title>Comparative Genomics and Chromosome Evolution.</title>
        <authorList>
            <person name="Mudd A.B."/>
        </authorList>
    </citation>
    <scope>NUCLEOTIDE SEQUENCE</scope>
    <source>
        <strain evidence="1">HN-11 Male</strain>
        <tissue evidence="1">Kidney and liver</tissue>
    </source>
</reference>
<evidence type="ECO:0000313" key="1">
    <source>
        <dbReference type="EMBL" id="KAG9462539.1"/>
    </source>
</evidence>
<sequence>MSRSHSNLLIGSSQPFPLGVCITGIQSSYAHCCGSRTRTPILSFGSHGDTILTIGLGRRSVPVTYFTALIAPLSSVYPVELVDPIDVTGNTLVALVD</sequence>
<proteinExistence type="predicted"/>
<name>A0A8J6B3L6_ELECQ</name>
<protein>
    <submittedName>
        <fullName evidence="1">Uncharacterized protein</fullName>
    </submittedName>
</protein>
<gene>
    <name evidence="1" type="ORF">GDO78_013904</name>
</gene>
<dbReference type="EMBL" id="WNTK01010779">
    <property type="protein sequence ID" value="KAG9462539.1"/>
    <property type="molecule type" value="Genomic_DNA"/>
</dbReference>
<organism evidence="1 2">
    <name type="scientific">Eleutherodactylus coqui</name>
    <name type="common">Puerto Rican coqui</name>
    <dbReference type="NCBI Taxonomy" id="57060"/>
    <lineage>
        <taxon>Eukaryota</taxon>
        <taxon>Metazoa</taxon>
        <taxon>Chordata</taxon>
        <taxon>Craniata</taxon>
        <taxon>Vertebrata</taxon>
        <taxon>Euteleostomi</taxon>
        <taxon>Amphibia</taxon>
        <taxon>Batrachia</taxon>
        <taxon>Anura</taxon>
        <taxon>Neobatrachia</taxon>
        <taxon>Hyloidea</taxon>
        <taxon>Eleutherodactylidae</taxon>
        <taxon>Eleutherodactylinae</taxon>
        <taxon>Eleutherodactylus</taxon>
        <taxon>Eleutherodactylus</taxon>
    </lineage>
</organism>
<dbReference type="AlphaFoldDB" id="A0A8J6B3L6"/>
<dbReference type="Proteomes" id="UP000770717">
    <property type="component" value="Unassembled WGS sequence"/>
</dbReference>
<accession>A0A8J6B3L6</accession>
<keyword evidence="2" id="KW-1185">Reference proteome</keyword>